<evidence type="ECO:0000259" key="2">
    <source>
        <dbReference type="Pfam" id="PF04453"/>
    </source>
</evidence>
<dbReference type="EMBL" id="CP097501">
    <property type="protein sequence ID" value="URD66751.1"/>
    <property type="molecule type" value="Genomic_DNA"/>
</dbReference>
<comment type="subcellular location">
    <subcellularLocation>
        <location evidence="1">Cell outer membrane</location>
    </subcellularLocation>
</comment>
<evidence type="ECO:0000256" key="1">
    <source>
        <dbReference type="HAMAP-Rule" id="MF_01411"/>
    </source>
</evidence>
<feature type="domain" description="LptD C-terminal" evidence="2">
    <location>
        <begin position="338"/>
        <end position="711"/>
    </location>
</feature>
<comment type="caution">
    <text evidence="1">Lacks conserved residue(s) required for the propagation of feature annotation.</text>
</comment>
<dbReference type="GO" id="GO:1990351">
    <property type="term" value="C:transporter complex"/>
    <property type="evidence" value="ECO:0007669"/>
    <property type="project" value="TreeGrafter"/>
</dbReference>
<dbReference type="PANTHER" id="PTHR30189:SF1">
    <property type="entry name" value="LPS-ASSEMBLY PROTEIN LPTD"/>
    <property type="match status" value="1"/>
</dbReference>
<organism evidence="3 4">
    <name type="scientific">Conchiformibius steedae DSM 2580</name>
    <dbReference type="NCBI Taxonomy" id="1121352"/>
    <lineage>
        <taxon>Bacteria</taxon>
        <taxon>Pseudomonadati</taxon>
        <taxon>Pseudomonadota</taxon>
        <taxon>Betaproteobacteria</taxon>
        <taxon>Neisseriales</taxon>
        <taxon>Neisseriaceae</taxon>
        <taxon>Conchiformibius</taxon>
    </lineage>
</organism>
<proteinExistence type="inferred from homology"/>
<dbReference type="Gene3D" id="2.60.450.10">
    <property type="entry name" value="Lipopolysaccharide (LPS) transport protein A like domain"/>
    <property type="match status" value="1"/>
</dbReference>
<comment type="similarity">
    <text evidence="1">Belongs to the LptD family.</text>
</comment>
<dbReference type="GO" id="GO:0009279">
    <property type="term" value="C:cell outer membrane"/>
    <property type="evidence" value="ECO:0007669"/>
    <property type="project" value="UniProtKB-SubCell"/>
</dbReference>
<dbReference type="InterPro" id="IPR050218">
    <property type="entry name" value="LptD"/>
</dbReference>
<sequence length="799" mass="90225">MSHVSKLFFAVKPRIKRAALRAAPAPAAVFSRPLKQSGGVFACKPLVVALVWAFCSTTAQAQQAEVCHTDDVVSAASAPAVDNVPVATQDLPTDAVRIRANKIAGQTGVRALAEGDVVVERNAETLHAQRIDYDQPADTLTAEGGFTLTRADGAQVRGDTLQYDLGKQSGQVRDAAFEAEHEGRRLQGTGSELVLHDGKRSSAKKVRFNTCGRGDNPWYIEAAELQADRNTNIGTAKHAKLVFKGVPILYTPWADFPLSGGRKSGFLVPSVKIGSNGTEVELPYYFNVAPNYDATFAPGVISARGLTLRGETRYLMPDYQGQVQARYMPHDRRSRHDHRYEVQWQHQHRLNPQWQGGVSLNQVSDDDYYRDFYGRNEVAENVQLDRRAWLNYEGKAFGGTLNAQALAQKYQTLSDAQGRKDKPYALLPRVSTQWDRQFGSIKTAVSSQFTRFEHSERQDGSRAVLYPQAQWQLDRGWWYARPKVGVHLTRYWLDRFRGTPSHTADRILPIANLDTGMNFERHTRLFGQNFIQTLEPRLFYNYIPKKSQNDLPNFDSSENSFSYAQLFRENLYSGNDRINSSNSLSFGLQTRLFETHSGAERFRAGIGQKFYFNADNVLLNGNIARLPRNKSDIAAFAGGRVAQHWHADAKLHYNQNARALERADAGIRYHPEAGKVLSARYKYARREEIYTGHFDRLRQLDLAFQWPIHNNLYAMGRLNYGLSPRKPLEQMLGLEYRSHCGCWSASMAAQRYTSGQDSYKHALFFTLQLKDLSSLGNNPFKALRLGIPKYHKTNEVIKK</sequence>
<name>A0AAE9HXB5_9NEIS</name>
<dbReference type="AlphaFoldDB" id="A0AAE9HXB5"/>
<evidence type="ECO:0000313" key="4">
    <source>
        <dbReference type="Proteomes" id="UP001056819"/>
    </source>
</evidence>
<keyword evidence="1" id="KW-0998">Cell outer membrane</keyword>
<comment type="function">
    <text evidence="1">Together with LptE, is involved in the assembly of lipopolysaccharide (LPS) at the surface of the outer membrane.</text>
</comment>
<dbReference type="RefSeq" id="WP_246327835.1">
    <property type="nucleotide sequence ID" value="NZ_CP097501.1"/>
</dbReference>
<dbReference type="Proteomes" id="UP001056819">
    <property type="component" value="Chromosome"/>
</dbReference>
<protein>
    <recommendedName>
        <fullName evidence="1">LPS-assembly protein LptD</fullName>
    </recommendedName>
</protein>
<dbReference type="GO" id="GO:0043165">
    <property type="term" value="P:Gram-negative-bacterium-type cell outer membrane assembly"/>
    <property type="evidence" value="ECO:0007669"/>
    <property type="project" value="UniProtKB-UniRule"/>
</dbReference>
<dbReference type="GO" id="GO:0015920">
    <property type="term" value="P:lipopolysaccharide transport"/>
    <property type="evidence" value="ECO:0007669"/>
    <property type="project" value="InterPro"/>
</dbReference>
<dbReference type="InterPro" id="IPR020889">
    <property type="entry name" value="LipoPS_assembly_LptD"/>
</dbReference>
<evidence type="ECO:0000313" key="3">
    <source>
        <dbReference type="EMBL" id="URD66751.1"/>
    </source>
</evidence>
<keyword evidence="1" id="KW-0732">Signal</keyword>
<accession>A0AAE9HXB5</accession>
<dbReference type="Pfam" id="PF04453">
    <property type="entry name" value="LptD"/>
    <property type="match status" value="1"/>
</dbReference>
<comment type="subunit">
    <text evidence="1">Component of the lipopolysaccharide transport and assembly complex. Interacts with LptE and LptA.</text>
</comment>
<dbReference type="InterPro" id="IPR007543">
    <property type="entry name" value="LptD_C"/>
</dbReference>
<gene>
    <name evidence="1" type="primary">lptD</name>
    <name evidence="3" type="ORF">LNQ82_05810</name>
</gene>
<dbReference type="PANTHER" id="PTHR30189">
    <property type="entry name" value="LPS-ASSEMBLY PROTEIN"/>
    <property type="match status" value="1"/>
</dbReference>
<dbReference type="HAMAP" id="MF_01411">
    <property type="entry name" value="LPS_assembly_LptD"/>
    <property type="match status" value="1"/>
</dbReference>
<reference evidence="3" key="1">
    <citation type="submission" date="2022-05" db="EMBL/GenBank/DDBJ databases">
        <title>Alysiella filiformis genome sequencing.</title>
        <authorList>
            <person name="Viehboeck T."/>
        </authorList>
    </citation>
    <scope>NUCLEOTIDE SEQUENCE</scope>
    <source>
        <strain evidence="3">DSM 2580</strain>
    </source>
</reference>
<keyword evidence="1" id="KW-0472">Membrane</keyword>